<sequence length="57" mass="6449">MTVPPEVVLMEKAVADVIRSKLPWMLPKSIDRFAAQIVMAISEAAVKIEEHRSEEEK</sequence>
<evidence type="ECO:0000313" key="1">
    <source>
        <dbReference type="EMBL" id="KKM24558.1"/>
    </source>
</evidence>
<protein>
    <submittedName>
        <fullName evidence="1">Uncharacterized protein</fullName>
    </submittedName>
</protein>
<name>A0A0F9KR56_9ZZZZ</name>
<dbReference type="AlphaFoldDB" id="A0A0F9KR56"/>
<accession>A0A0F9KR56</accession>
<reference evidence="1" key="1">
    <citation type="journal article" date="2015" name="Nature">
        <title>Complex archaea that bridge the gap between prokaryotes and eukaryotes.</title>
        <authorList>
            <person name="Spang A."/>
            <person name="Saw J.H."/>
            <person name="Jorgensen S.L."/>
            <person name="Zaremba-Niedzwiedzka K."/>
            <person name="Martijn J."/>
            <person name="Lind A.E."/>
            <person name="van Eijk R."/>
            <person name="Schleper C."/>
            <person name="Guy L."/>
            <person name="Ettema T.J."/>
        </authorList>
    </citation>
    <scope>NUCLEOTIDE SEQUENCE</scope>
</reference>
<organism evidence="1">
    <name type="scientific">marine sediment metagenome</name>
    <dbReference type="NCBI Taxonomy" id="412755"/>
    <lineage>
        <taxon>unclassified sequences</taxon>
        <taxon>metagenomes</taxon>
        <taxon>ecological metagenomes</taxon>
    </lineage>
</organism>
<proteinExistence type="predicted"/>
<comment type="caution">
    <text evidence="1">The sequence shown here is derived from an EMBL/GenBank/DDBJ whole genome shotgun (WGS) entry which is preliminary data.</text>
</comment>
<dbReference type="EMBL" id="LAZR01012903">
    <property type="protein sequence ID" value="KKM24558.1"/>
    <property type="molecule type" value="Genomic_DNA"/>
</dbReference>
<gene>
    <name evidence="1" type="ORF">LCGC14_1603940</name>
</gene>